<name>A0ABQ1FC66_9SPHN</name>
<dbReference type="EMBL" id="BMID01000001">
    <property type="protein sequence ID" value="GGA06396.1"/>
    <property type="molecule type" value="Genomic_DNA"/>
</dbReference>
<reference evidence="4" key="1">
    <citation type="journal article" date="2019" name="Int. J. Syst. Evol. Microbiol.">
        <title>The Global Catalogue of Microorganisms (GCM) 10K type strain sequencing project: providing services to taxonomists for standard genome sequencing and annotation.</title>
        <authorList>
            <consortium name="The Broad Institute Genomics Platform"/>
            <consortium name="The Broad Institute Genome Sequencing Center for Infectious Disease"/>
            <person name="Wu L."/>
            <person name="Ma J."/>
        </authorList>
    </citation>
    <scope>NUCLEOTIDE SEQUENCE [LARGE SCALE GENOMIC DNA]</scope>
    <source>
        <strain evidence="4">CGMCC 1.15297</strain>
    </source>
</reference>
<keyword evidence="4" id="KW-1185">Reference proteome</keyword>
<feature type="chain" id="PRO_5045675359" description="Alkaline proteinase inhibitor/ Outer membrane lipoprotein Omp19 domain-containing protein" evidence="2">
    <location>
        <begin position="24"/>
        <end position="180"/>
    </location>
</feature>
<evidence type="ECO:0000256" key="2">
    <source>
        <dbReference type="SAM" id="SignalP"/>
    </source>
</evidence>
<comment type="caution">
    <text evidence="3">The sequence shown here is derived from an EMBL/GenBank/DDBJ whole genome shotgun (WGS) entry which is preliminary data.</text>
</comment>
<organism evidence="3 4">
    <name type="scientific">Blastomonas marina</name>
    <dbReference type="NCBI Taxonomy" id="1867408"/>
    <lineage>
        <taxon>Bacteria</taxon>
        <taxon>Pseudomonadati</taxon>
        <taxon>Pseudomonadota</taxon>
        <taxon>Alphaproteobacteria</taxon>
        <taxon>Sphingomonadales</taxon>
        <taxon>Sphingomonadaceae</taxon>
        <taxon>Blastomonas</taxon>
    </lineage>
</organism>
<dbReference type="RefSeq" id="WP_188642133.1">
    <property type="nucleotide sequence ID" value="NZ_BMID01000001.1"/>
</dbReference>
<proteinExistence type="predicted"/>
<feature type="signal peptide" evidence="2">
    <location>
        <begin position="1"/>
        <end position="23"/>
    </location>
</feature>
<evidence type="ECO:0000313" key="4">
    <source>
        <dbReference type="Proteomes" id="UP000603317"/>
    </source>
</evidence>
<evidence type="ECO:0000256" key="1">
    <source>
        <dbReference type="SAM" id="MobiDB-lite"/>
    </source>
</evidence>
<accession>A0ABQ1FC66</accession>
<protein>
    <recommendedName>
        <fullName evidence="5">Alkaline proteinase inhibitor/ Outer membrane lipoprotein Omp19 domain-containing protein</fullName>
    </recommendedName>
</protein>
<gene>
    <name evidence="3" type="ORF">GCM10010923_15320</name>
</gene>
<keyword evidence="2" id="KW-0732">Signal</keyword>
<evidence type="ECO:0000313" key="3">
    <source>
        <dbReference type="EMBL" id="GGA06396.1"/>
    </source>
</evidence>
<evidence type="ECO:0008006" key="5">
    <source>
        <dbReference type="Google" id="ProtNLM"/>
    </source>
</evidence>
<dbReference type="PROSITE" id="PS51257">
    <property type="entry name" value="PROKAR_LIPOPROTEIN"/>
    <property type="match status" value="1"/>
</dbReference>
<dbReference type="Proteomes" id="UP000603317">
    <property type="component" value="Unassembled WGS sequence"/>
</dbReference>
<sequence length="180" mass="18987">MTGRSLTILLCALLLTACGSREAEAPKSEQQTAQEYEAKVRGGLLDKSIPTARATPVPAPPPKPEVQPGTQVNPEVAARQGKAPPRPSWSANCGIRTGKQEYQGPCAFYPEANGDFSLARSDGAPMMPGIASISVGLVGDGRAEVVSRTPSGQTRRWGYATQPEGYPDCWQGPNFSVCAS</sequence>
<feature type="region of interest" description="Disordered" evidence="1">
    <location>
        <begin position="47"/>
        <end position="91"/>
    </location>
</feature>